<dbReference type="Proteomes" id="UP000249913">
    <property type="component" value="Unassembled WGS sequence"/>
</dbReference>
<evidence type="ECO:0000256" key="5">
    <source>
        <dbReference type="ARBA" id="ARBA00023139"/>
    </source>
</evidence>
<reference evidence="7 8" key="1">
    <citation type="submission" date="2018-06" db="EMBL/GenBank/DDBJ databases">
        <authorList>
            <consortium name="Pathogen Informatics"/>
            <person name="Doyle S."/>
        </authorList>
    </citation>
    <scope>NUCLEOTIDE SEQUENCE [LARGE SCALE GENOMIC DNA]</scope>
    <source>
        <strain evidence="7 8">NCTC7878</strain>
    </source>
</reference>
<name>A0A2X2JZ82_STAAU</name>
<evidence type="ECO:0000256" key="6">
    <source>
        <dbReference type="ARBA" id="ARBA00023288"/>
    </source>
</evidence>
<accession>A0A2X2JZ82</accession>
<keyword evidence="5" id="KW-0564">Palmitate</keyword>
<comment type="similarity">
    <text evidence="2">Belongs to the NlpA lipoprotein family.</text>
</comment>
<evidence type="ECO:0000256" key="4">
    <source>
        <dbReference type="ARBA" id="ARBA00023136"/>
    </source>
</evidence>
<dbReference type="EMBL" id="UAUX01000004">
    <property type="protein sequence ID" value="SPZ97191.1"/>
    <property type="molecule type" value="Genomic_DNA"/>
</dbReference>
<sequence>MCLIIQLNKDGFLKFFVDAGLIKIKKGVKIEDAKFSDITENKKDIKFNNKQSAEFLPKFIKMKTRMLLSLIQTLPIETKTKS</sequence>
<dbReference type="Gene3D" id="3.40.190.10">
    <property type="entry name" value="Periplasmic binding protein-like II"/>
    <property type="match status" value="1"/>
</dbReference>
<dbReference type="AlphaFoldDB" id="A0A2X2JZ82"/>
<keyword evidence="6" id="KW-0449">Lipoprotein</keyword>
<evidence type="ECO:0000256" key="1">
    <source>
        <dbReference type="ARBA" id="ARBA00004635"/>
    </source>
</evidence>
<comment type="subcellular location">
    <subcellularLocation>
        <location evidence="1">Membrane</location>
        <topology evidence="1">Lipid-anchor</topology>
    </subcellularLocation>
</comment>
<keyword evidence="4" id="KW-0472">Membrane</keyword>
<evidence type="ECO:0000256" key="2">
    <source>
        <dbReference type="ARBA" id="ARBA00008973"/>
    </source>
</evidence>
<dbReference type="InterPro" id="IPR004872">
    <property type="entry name" value="Lipoprotein_NlpA"/>
</dbReference>
<evidence type="ECO:0000313" key="8">
    <source>
        <dbReference type="Proteomes" id="UP000249913"/>
    </source>
</evidence>
<evidence type="ECO:0000256" key="3">
    <source>
        <dbReference type="ARBA" id="ARBA00022729"/>
    </source>
</evidence>
<dbReference type="GO" id="GO:0016020">
    <property type="term" value="C:membrane"/>
    <property type="evidence" value="ECO:0007669"/>
    <property type="project" value="UniProtKB-SubCell"/>
</dbReference>
<dbReference type="Pfam" id="PF03180">
    <property type="entry name" value="Lipoprotein_9"/>
    <property type="match status" value="1"/>
</dbReference>
<organism evidence="7 8">
    <name type="scientific">Staphylococcus aureus</name>
    <dbReference type="NCBI Taxonomy" id="1280"/>
    <lineage>
        <taxon>Bacteria</taxon>
        <taxon>Bacillati</taxon>
        <taxon>Bacillota</taxon>
        <taxon>Bacilli</taxon>
        <taxon>Bacillales</taxon>
        <taxon>Staphylococcaceae</taxon>
        <taxon>Staphylococcus</taxon>
    </lineage>
</organism>
<evidence type="ECO:0000313" key="7">
    <source>
        <dbReference type="EMBL" id="SPZ97191.1"/>
    </source>
</evidence>
<keyword evidence="3" id="KW-0732">Signal</keyword>
<proteinExistence type="inferred from homology"/>
<protein>
    <submittedName>
        <fullName evidence="7">Methionine ABC transporter substrate-binding protein</fullName>
    </submittedName>
</protein>
<gene>
    <name evidence="7" type="ORF">NCTC7878_00583</name>
</gene>